<gene>
    <name evidence="9" type="ORF">FCM35_KLT04622</name>
</gene>
<evidence type="ECO:0000256" key="6">
    <source>
        <dbReference type="ARBA" id="ARBA00023136"/>
    </source>
</evidence>
<keyword evidence="2" id="KW-0813">Transport</keyword>
<feature type="transmembrane region" description="Helical" evidence="7">
    <location>
        <begin position="171"/>
        <end position="195"/>
    </location>
</feature>
<feature type="domain" description="Amino acid transporter transmembrane" evidence="8">
    <location>
        <begin position="16"/>
        <end position="445"/>
    </location>
</feature>
<comment type="subcellular location">
    <subcellularLocation>
        <location evidence="1">Membrane</location>
    </subcellularLocation>
</comment>
<keyword evidence="4" id="KW-0029">Amino-acid transport</keyword>
<evidence type="ECO:0000313" key="9">
    <source>
        <dbReference type="EMBL" id="KAF3329291.1"/>
    </source>
</evidence>
<organism evidence="9 10">
    <name type="scientific">Carex littledalei</name>
    <dbReference type="NCBI Taxonomy" id="544730"/>
    <lineage>
        <taxon>Eukaryota</taxon>
        <taxon>Viridiplantae</taxon>
        <taxon>Streptophyta</taxon>
        <taxon>Embryophyta</taxon>
        <taxon>Tracheophyta</taxon>
        <taxon>Spermatophyta</taxon>
        <taxon>Magnoliopsida</taxon>
        <taxon>Liliopsida</taxon>
        <taxon>Poales</taxon>
        <taxon>Cyperaceae</taxon>
        <taxon>Cyperoideae</taxon>
        <taxon>Cariceae</taxon>
        <taxon>Carex</taxon>
        <taxon>Carex subgen. Euthyceras</taxon>
    </lineage>
</organism>
<reference evidence="9" key="1">
    <citation type="submission" date="2020-01" db="EMBL/GenBank/DDBJ databases">
        <title>Genome sequence of Kobresia littledalei, the first chromosome-level genome in the family Cyperaceae.</title>
        <authorList>
            <person name="Qu G."/>
        </authorList>
    </citation>
    <scope>NUCLEOTIDE SEQUENCE</scope>
    <source>
        <strain evidence="9">C.B.Clarke</strain>
        <tissue evidence="9">Leaf</tissue>
    </source>
</reference>
<dbReference type="GO" id="GO:0006865">
    <property type="term" value="P:amino acid transport"/>
    <property type="evidence" value="ECO:0007669"/>
    <property type="project" value="UniProtKB-KW"/>
</dbReference>
<feature type="transmembrane region" description="Helical" evidence="7">
    <location>
        <begin position="395"/>
        <end position="414"/>
    </location>
</feature>
<dbReference type="OrthoDB" id="40134at2759"/>
<evidence type="ECO:0000256" key="4">
    <source>
        <dbReference type="ARBA" id="ARBA00022970"/>
    </source>
</evidence>
<dbReference type="GO" id="GO:0016020">
    <property type="term" value="C:membrane"/>
    <property type="evidence" value="ECO:0007669"/>
    <property type="project" value="UniProtKB-SubCell"/>
</dbReference>
<keyword evidence="10" id="KW-1185">Reference proteome</keyword>
<evidence type="ECO:0000256" key="5">
    <source>
        <dbReference type="ARBA" id="ARBA00022989"/>
    </source>
</evidence>
<evidence type="ECO:0000256" key="7">
    <source>
        <dbReference type="SAM" id="Phobius"/>
    </source>
</evidence>
<dbReference type="AlphaFoldDB" id="A0A833V938"/>
<dbReference type="InterPro" id="IPR013057">
    <property type="entry name" value="AA_transpt_TM"/>
</dbReference>
<keyword evidence="5 7" id="KW-1133">Transmembrane helix</keyword>
<feature type="transmembrane region" description="Helical" evidence="7">
    <location>
        <begin position="46"/>
        <end position="65"/>
    </location>
</feature>
<feature type="transmembrane region" description="Helical" evidence="7">
    <location>
        <begin position="262"/>
        <end position="283"/>
    </location>
</feature>
<feature type="transmembrane region" description="Helical" evidence="7">
    <location>
        <begin position="303"/>
        <end position="325"/>
    </location>
</feature>
<dbReference type="EMBL" id="SWLB01000014">
    <property type="protein sequence ID" value="KAF3329291.1"/>
    <property type="molecule type" value="Genomic_DNA"/>
</dbReference>
<evidence type="ECO:0000259" key="8">
    <source>
        <dbReference type="Pfam" id="PF01490"/>
    </source>
</evidence>
<feature type="transmembrane region" description="Helical" evidence="7">
    <location>
        <begin position="20"/>
        <end position="40"/>
    </location>
</feature>
<sequence length="465" mass="50703">MSIVTHEDIESGVHKRKGTVWTATIHIITAVIGSGVLSLSWSIAQLGWIAGPIVPAIFAIITYYTSSLLANCYRSQDPITGTRNRCYIDAVKTYLGPKHVYLCACAQFFNLWGAMVGYTITTAISMNAVSKAHCYHYHGHETRCDGPGPILMLCFGFGQLILSQLPSLQHMAWVSIVAAVMSGTYSSIAFGLAVAELVSTRQVKGGLLGVVAHAHLRPVDRAFKSLQALGNVAFAYTFAEILIEVQDTLKSPPAENTTMKKAIFWGLSVITVFYLVIGCSGYAAFGGVTPGNILTGFGFYEPFWLVDIGNICIALHLSGAYQLFAQPLFGNLEMRITARWPEAKIVTRVYSITLLCIRRDPINFSLLRLVLRSSIVIITTIVGMALPFFNSIVGMLGALSFWPLTVYFPIKMHIARRDIKKGTTKWILLHILIGVTLLICCAVSVGAGAEMVGHLKESSPFTKIG</sequence>
<feature type="transmembrane region" description="Helical" evidence="7">
    <location>
        <begin position="369"/>
        <end position="389"/>
    </location>
</feature>
<proteinExistence type="predicted"/>
<feature type="transmembrane region" description="Helical" evidence="7">
    <location>
        <begin position="426"/>
        <end position="449"/>
    </location>
</feature>
<name>A0A833V938_9POAL</name>
<dbReference type="Proteomes" id="UP000623129">
    <property type="component" value="Unassembled WGS sequence"/>
</dbReference>
<dbReference type="PANTHER" id="PTHR48017">
    <property type="entry name" value="OS05G0424000 PROTEIN-RELATED"/>
    <property type="match status" value="1"/>
</dbReference>
<comment type="caution">
    <text evidence="9">The sequence shown here is derived from an EMBL/GenBank/DDBJ whole genome shotgun (WGS) entry which is preliminary data.</text>
</comment>
<evidence type="ECO:0000313" key="10">
    <source>
        <dbReference type="Proteomes" id="UP000623129"/>
    </source>
</evidence>
<protein>
    <submittedName>
        <fullName evidence="9">Amino acid permease 6-like protein</fullName>
    </submittedName>
</protein>
<keyword evidence="3 7" id="KW-0812">Transmembrane</keyword>
<evidence type="ECO:0000256" key="1">
    <source>
        <dbReference type="ARBA" id="ARBA00004370"/>
    </source>
</evidence>
<accession>A0A833V938</accession>
<dbReference type="Pfam" id="PF01490">
    <property type="entry name" value="Aa_trans"/>
    <property type="match status" value="1"/>
</dbReference>
<keyword evidence="6 7" id="KW-0472">Membrane</keyword>
<evidence type="ECO:0000256" key="2">
    <source>
        <dbReference type="ARBA" id="ARBA00022448"/>
    </source>
</evidence>
<evidence type="ECO:0000256" key="3">
    <source>
        <dbReference type="ARBA" id="ARBA00022692"/>
    </source>
</evidence>